<evidence type="ECO:0000256" key="1">
    <source>
        <dbReference type="SAM" id="MobiDB-lite"/>
    </source>
</evidence>
<dbReference type="GO" id="GO:0005813">
    <property type="term" value="C:centrosome"/>
    <property type="evidence" value="ECO:0007669"/>
    <property type="project" value="TreeGrafter"/>
</dbReference>
<dbReference type="GO" id="GO:0032266">
    <property type="term" value="F:phosphatidylinositol-3-phosphate binding"/>
    <property type="evidence" value="ECO:0007669"/>
    <property type="project" value="InterPro"/>
</dbReference>
<dbReference type="GO" id="GO:0030496">
    <property type="term" value="C:midbody"/>
    <property type="evidence" value="ECO:0007669"/>
    <property type="project" value="TreeGrafter"/>
</dbReference>
<accession>A0A182SJF6</accession>
<proteinExistence type="predicted"/>
<dbReference type="AlphaFoldDB" id="A0A182SJF6"/>
<reference evidence="3" key="1">
    <citation type="submission" date="2013-09" db="EMBL/GenBank/DDBJ databases">
        <title>The Genome Sequence of Anopheles maculatus species B.</title>
        <authorList>
            <consortium name="The Broad Institute Genomics Platform"/>
            <person name="Neafsey D.E."/>
            <person name="Besansky N."/>
            <person name="Howell P."/>
            <person name="Walton C."/>
            <person name="Young S.K."/>
            <person name="Zeng Q."/>
            <person name="Gargeya S."/>
            <person name="Fitzgerald M."/>
            <person name="Haas B."/>
            <person name="Abouelleil A."/>
            <person name="Allen A.W."/>
            <person name="Alvarado L."/>
            <person name="Arachchi H.M."/>
            <person name="Berlin A.M."/>
            <person name="Chapman S.B."/>
            <person name="Gainer-Dewar J."/>
            <person name="Goldberg J."/>
            <person name="Griggs A."/>
            <person name="Gujja S."/>
            <person name="Hansen M."/>
            <person name="Howarth C."/>
            <person name="Imamovic A."/>
            <person name="Ireland A."/>
            <person name="Larimer J."/>
            <person name="McCowan C."/>
            <person name="Murphy C."/>
            <person name="Pearson M."/>
            <person name="Poon T.W."/>
            <person name="Priest M."/>
            <person name="Roberts A."/>
            <person name="Saif S."/>
            <person name="Shea T."/>
            <person name="Sisk P."/>
            <person name="Sykes S."/>
            <person name="Wortman J."/>
            <person name="Nusbaum C."/>
            <person name="Birren B."/>
        </authorList>
    </citation>
    <scope>NUCLEOTIDE SEQUENCE [LARGE SCALE GENOMIC DNA]</scope>
    <source>
        <strain evidence="3">maculatus3</strain>
    </source>
</reference>
<dbReference type="PANTHER" id="PTHR46591">
    <property type="entry name" value="ZINC FINGER FYVE DOMAIN-CONTAINING PROTEIN 26"/>
    <property type="match status" value="1"/>
</dbReference>
<feature type="compositionally biased region" description="Polar residues" evidence="1">
    <location>
        <begin position="175"/>
        <end position="196"/>
    </location>
</feature>
<dbReference type="EnsemblMetazoa" id="AMAM007955-RA">
    <property type="protein sequence ID" value="AMAM007955-PA"/>
    <property type="gene ID" value="AMAM007955"/>
</dbReference>
<evidence type="ECO:0000313" key="2">
    <source>
        <dbReference type="EnsemblMetazoa" id="AMAM007955-PA"/>
    </source>
</evidence>
<dbReference type="GO" id="GO:0032465">
    <property type="term" value="P:regulation of cytokinesis"/>
    <property type="evidence" value="ECO:0007669"/>
    <property type="project" value="TreeGrafter"/>
</dbReference>
<dbReference type="PANTHER" id="PTHR46591:SF1">
    <property type="entry name" value="ZINC FINGER FYVE DOMAIN-CONTAINING PROTEIN 26"/>
    <property type="match status" value="1"/>
</dbReference>
<name>A0A182SJF6_9DIPT</name>
<dbReference type="GO" id="GO:0005765">
    <property type="term" value="C:lysosomal membrane"/>
    <property type="evidence" value="ECO:0007669"/>
    <property type="project" value="TreeGrafter"/>
</dbReference>
<sequence length="957" mass="107278">MFVLYKGIEASNGSPESALIATNNLDTQLKCLFKEMDMETFMQTIESIFTMLFHEIDHDNAETFCLLPRCELVTDVCWRLSLFDEHTASDGSPHDPKAVRPLHLSDMSPVPTTLTHTIENYGESSSSGSSKLFRSVESIAAIDFANSQRHRYDYYGTLPKHKSSRRQTRQPLAATVSSNSGGSNKDLQRQGSLSVDTKTDDRNGAELDPASGSMRSVLWNRKNFTKLFATPETLGVLCLTNSKMSFAKQIIDTHNLQDRPVGKLVERIEQMQNLKNDLAALIKKNERQQEPTIGFGEAQSSDSNSDVLLDDIRIKTAKGFKISKVLSTLETFLKSQTACTDDEVLAPMGRYVARYPFLSILTGKNLQLSQIVDIIFNLPFNYELNLAIYNFLLKNSHHATSMASSVMSNSIAGHGGETSHQLIGNYVAFFGTIIDTLQISHKTLRARGSFTDFNLTIAELLSREVCPLDTMENGIVWKRRASFYHAVECSDELELAEDLERIGALLKGNGSASLRKVKQYLEHMTKLLLALHSNSSEETSNCHGDLTKVSGLIQTDVQKLVLERLFEKRISFGAMDAMCGMMGINLVQTLGKRILGPIAEPVDPVLLRNVGDGLWDFIASKSELLRQLCTIEIDTSQTMDPSSHDNSVKSPIVNYSQLVRATTSHPKDLPIGCSTVRRPCYPIVSQTELFPLGCIRPCCMLAKREGKYYNKVESVMFAEGASMEQKAIALLANVDEFAVANEWISASEHLLAAIPKNVDDEQFGLLPATRQQLQQKANELRTYLQIGKFLQIPTDGNALNGDGWQKALTFSAANKSIILYQLIDQGEYRVCAEWIKLHPIDAEKELEMFMYAVHKVLTASAATTISMVPTDLQNNDDDVPIVWLFRIIETMPIEAVVKLYETLILNIRNVPVVRYMLEYLQRYTATKPLYQKYQLSLRIFEHLSRDEYDGLWNLASR</sequence>
<reference evidence="2" key="2">
    <citation type="submission" date="2020-05" db="UniProtKB">
        <authorList>
            <consortium name="EnsemblMetazoa"/>
        </authorList>
    </citation>
    <scope>IDENTIFICATION</scope>
    <source>
        <strain evidence="2">maculatus3</strain>
    </source>
</reference>
<dbReference type="InterPro" id="IPR028730">
    <property type="entry name" value="ZFYVE26"/>
</dbReference>
<dbReference type="Proteomes" id="UP000075901">
    <property type="component" value="Unassembled WGS sequence"/>
</dbReference>
<evidence type="ECO:0000313" key="3">
    <source>
        <dbReference type="Proteomes" id="UP000075901"/>
    </source>
</evidence>
<protein>
    <submittedName>
        <fullName evidence="2">Uncharacterized protein</fullName>
    </submittedName>
</protein>
<dbReference type="GO" id="GO:0000724">
    <property type="term" value="P:double-strand break repair via homologous recombination"/>
    <property type="evidence" value="ECO:0007669"/>
    <property type="project" value="InterPro"/>
</dbReference>
<keyword evidence="3" id="KW-1185">Reference proteome</keyword>
<dbReference type="VEuPathDB" id="VectorBase:AMAM007955"/>
<dbReference type="GO" id="GO:0000281">
    <property type="term" value="P:mitotic cytokinesis"/>
    <property type="evidence" value="ECO:0007669"/>
    <property type="project" value="InterPro"/>
</dbReference>
<feature type="region of interest" description="Disordered" evidence="1">
    <location>
        <begin position="156"/>
        <end position="211"/>
    </location>
</feature>
<organism evidence="2 3">
    <name type="scientific">Anopheles maculatus</name>
    <dbReference type="NCBI Taxonomy" id="74869"/>
    <lineage>
        <taxon>Eukaryota</taxon>
        <taxon>Metazoa</taxon>
        <taxon>Ecdysozoa</taxon>
        <taxon>Arthropoda</taxon>
        <taxon>Hexapoda</taxon>
        <taxon>Insecta</taxon>
        <taxon>Pterygota</taxon>
        <taxon>Neoptera</taxon>
        <taxon>Endopterygota</taxon>
        <taxon>Diptera</taxon>
        <taxon>Nematocera</taxon>
        <taxon>Culicoidea</taxon>
        <taxon>Culicidae</taxon>
        <taxon>Anophelinae</taxon>
        <taxon>Anopheles</taxon>
        <taxon>Anopheles maculatus group</taxon>
    </lineage>
</organism>
<feature type="compositionally biased region" description="Basic residues" evidence="1">
    <location>
        <begin position="159"/>
        <end position="168"/>
    </location>
</feature>